<name>A0A160TST2_9ZZZZ</name>
<organism evidence="1">
    <name type="scientific">hydrothermal vent metagenome</name>
    <dbReference type="NCBI Taxonomy" id="652676"/>
    <lineage>
        <taxon>unclassified sequences</taxon>
        <taxon>metagenomes</taxon>
        <taxon>ecological metagenomes</taxon>
    </lineage>
</organism>
<proteinExistence type="predicted"/>
<evidence type="ECO:0000313" key="1">
    <source>
        <dbReference type="EMBL" id="CUS49816.1"/>
    </source>
</evidence>
<protein>
    <submittedName>
        <fullName evidence="1">Uncharacterized protein</fullName>
    </submittedName>
</protein>
<accession>A0A160TST2</accession>
<dbReference type="EMBL" id="CZRL01000007">
    <property type="protein sequence ID" value="CUS49816.1"/>
    <property type="molecule type" value="Genomic_DNA"/>
</dbReference>
<reference evidence="1" key="1">
    <citation type="submission" date="2015-10" db="EMBL/GenBank/DDBJ databases">
        <authorList>
            <person name="Gilbert D.G."/>
        </authorList>
    </citation>
    <scope>NUCLEOTIDE SEQUENCE</scope>
</reference>
<dbReference type="AlphaFoldDB" id="A0A160TST2"/>
<sequence>MDTRRLTGLSEIHSGEFAAPYDGNTDRMVTAGSLAQQKRQIHGISLVSNCQ</sequence>
<gene>
    <name evidence="1" type="ORF">MGWOODY_XGa393</name>
</gene>